<reference evidence="2 3" key="1">
    <citation type="submission" date="2020-10" db="EMBL/GenBank/DDBJ databases">
        <title>Trueperella pecoris sp. nov. isolated from bovine and porcine specimens.</title>
        <authorList>
            <person name="Schoenecker L."/>
            <person name="Schnydrig P."/>
            <person name="Brodard I."/>
            <person name="Thomann A."/>
            <person name="Hemphill A."/>
            <person name="Rodriguez-Campos S."/>
            <person name="Perreten V."/>
            <person name="Jores J."/>
            <person name="Kittl S."/>
        </authorList>
    </citation>
    <scope>NUCLEOTIDE SEQUENCE [LARGE SCALE GENOMIC DNA]</scope>
    <source>
        <strain evidence="2 3">15A0121</strain>
    </source>
</reference>
<sequence length="394" mass="43673">MSWRASAWALDEVLGIGANAKLVLLALCEFANDDNETWRSQSEIAKRAECEERTVRTHLKSLEGWGLISRRPRYRWCESDEPACATRPAHKHRSGTTYVVHMERGVFNLAAFEVSHGSSDDGHDHGARGVDKQLVDNGAVDSQPVNRAVDNSTPAKFAGMEKTAVSSGKVHTGKLCRYEDGQGSTPANSRRPHRQESAPIRSYNPHINLQPTIQPSVEAEKSSVAGSSVDGWMNGDSSQEDVMLVRQCLPVAWQPLAVGTALTAVVGLLRAGMEAGWTPAGIERALGRGPTLDSATNPAGLMIYRVRRLVASPPPVSDRELRAARRQAHEREIKTRLESILANPESDPGRDWMFVMQLGVHGLSQELRDLHEQAHERVRQRQERWNHTHYKITT</sequence>
<evidence type="ECO:0000256" key="1">
    <source>
        <dbReference type="SAM" id="MobiDB-lite"/>
    </source>
</evidence>
<dbReference type="Gene3D" id="1.10.10.10">
    <property type="entry name" value="Winged helix-like DNA-binding domain superfamily/Winged helix DNA-binding domain"/>
    <property type="match status" value="1"/>
</dbReference>
<evidence type="ECO:0000313" key="2">
    <source>
        <dbReference type="EMBL" id="QOR45479.1"/>
    </source>
</evidence>
<protein>
    <submittedName>
        <fullName evidence="2">Helix-turn-helix domain-containing protein</fullName>
    </submittedName>
</protein>
<dbReference type="Proteomes" id="UP000595053">
    <property type="component" value="Chromosome"/>
</dbReference>
<organism evidence="2 3">
    <name type="scientific">Trueperella pecoris</name>
    <dbReference type="NCBI Taxonomy" id="2733571"/>
    <lineage>
        <taxon>Bacteria</taxon>
        <taxon>Bacillati</taxon>
        <taxon>Actinomycetota</taxon>
        <taxon>Actinomycetes</taxon>
        <taxon>Actinomycetales</taxon>
        <taxon>Actinomycetaceae</taxon>
        <taxon>Trueperella</taxon>
    </lineage>
</organism>
<name>A0A7M1QU14_9ACTO</name>
<accession>A0A7M1QU14</accession>
<gene>
    <name evidence="2" type="ORF">INS88_09505</name>
</gene>
<dbReference type="InterPro" id="IPR036388">
    <property type="entry name" value="WH-like_DNA-bd_sf"/>
</dbReference>
<dbReference type="SUPFAM" id="SSF46785">
    <property type="entry name" value="Winged helix' DNA-binding domain"/>
    <property type="match status" value="1"/>
</dbReference>
<dbReference type="AlphaFoldDB" id="A0A7M1QU14"/>
<keyword evidence="3" id="KW-1185">Reference proteome</keyword>
<dbReference type="EMBL" id="CP063213">
    <property type="protein sequence ID" value="QOR45479.1"/>
    <property type="molecule type" value="Genomic_DNA"/>
</dbReference>
<dbReference type="Pfam" id="PF13730">
    <property type="entry name" value="HTH_36"/>
    <property type="match status" value="1"/>
</dbReference>
<proteinExistence type="predicted"/>
<evidence type="ECO:0000313" key="3">
    <source>
        <dbReference type="Proteomes" id="UP000595053"/>
    </source>
</evidence>
<feature type="region of interest" description="Disordered" evidence="1">
    <location>
        <begin position="175"/>
        <end position="208"/>
    </location>
</feature>
<dbReference type="InterPro" id="IPR036390">
    <property type="entry name" value="WH_DNA-bd_sf"/>
</dbReference>